<evidence type="ECO:0000259" key="4">
    <source>
        <dbReference type="SMART" id="SM00894"/>
    </source>
</evidence>
<keyword evidence="3" id="KW-1133">Transmembrane helix</keyword>
<comment type="caution">
    <text evidence="5">The sequence shown here is derived from an EMBL/GenBank/DDBJ whole genome shotgun (WGS) entry which is preliminary data.</text>
</comment>
<evidence type="ECO:0000313" key="5">
    <source>
        <dbReference type="EMBL" id="GAA4800945.1"/>
    </source>
</evidence>
<dbReference type="Gene3D" id="3.90.780.10">
    <property type="entry name" value="5'-Nucleotidase, C-terminal domain"/>
    <property type="match status" value="1"/>
</dbReference>
<feature type="compositionally biased region" description="Pro residues" evidence="2">
    <location>
        <begin position="664"/>
        <end position="700"/>
    </location>
</feature>
<dbReference type="Gene3D" id="3.60.21.10">
    <property type="match status" value="1"/>
</dbReference>
<feature type="transmembrane region" description="Helical" evidence="3">
    <location>
        <begin position="795"/>
        <end position="818"/>
    </location>
</feature>
<feature type="region of interest" description="Disordered" evidence="2">
    <location>
        <begin position="658"/>
        <end position="719"/>
    </location>
</feature>
<dbReference type="Pfam" id="PF02872">
    <property type="entry name" value="5_nucleotid_C"/>
    <property type="match status" value="1"/>
</dbReference>
<dbReference type="EMBL" id="BAABKP010000008">
    <property type="protein sequence ID" value="GAA4800945.1"/>
    <property type="molecule type" value="Genomic_DNA"/>
</dbReference>
<reference evidence="6" key="1">
    <citation type="journal article" date="2019" name="Int. J. Syst. Evol. Microbiol.">
        <title>The Global Catalogue of Microorganisms (GCM) 10K type strain sequencing project: providing services to taxonomists for standard genome sequencing and annotation.</title>
        <authorList>
            <consortium name="The Broad Institute Genomics Platform"/>
            <consortium name="The Broad Institute Genome Sequencing Center for Infectious Disease"/>
            <person name="Wu L."/>
            <person name="Ma J."/>
        </authorList>
    </citation>
    <scope>NUCLEOTIDE SEQUENCE [LARGE SCALE GENOMIC DNA]</scope>
    <source>
        <strain evidence="6">JCM 18541</strain>
    </source>
</reference>
<organism evidence="5 6">
    <name type="scientific">Rothia endophytica</name>
    <dbReference type="NCBI Taxonomy" id="1324766"/>
    <lineage>
        <taxon>Bacteria</taxon>
        <taxon>Bacillati</taxon>
        <taxon>Actinomycetota</taxon>
        <taxon>Actinomycetes</taxon>
        <taxon>Micrococcales</taxon>
        <taxon>Micrococcaceae</taxon>
        <taxon>Rothia</taxon>
    </lineage>
</organism>
<dbReference type="InterPro" id="IPR036907">
    <property type="entry name" value="5'-Nucleotdase_C_sf"/>
</dbReference>
<dbReference type="InterPro" id="IPR004843">
    <property type="entry name" value="Calcineurin-like_PHP"/>
</dbReference>
<dbReference type="Pfam" id="PF00149">
    <property type="entry name" value="Metallophos"/>
    <property type="match status" value="1"/>
</dbReference>
<feature type="compositionally biased region" description="Low complexity" evidence="2">
    <location>
        <begin position="701"/>
        <end position="718"/>
    </location>
</feature>
<dbReference type="InterPro" id="IPR008334">
    <property type="entry name" value="5'-Nucleotdase_C"/>
</dbReference>
<dbReference type="InterPro" id="IPR006179">
    <property type="entry name" value="5_nucleotidase/apyrase"/>
</dbReference>
<dbReference type="SUPFAM" id="SSF56300">
    <property type="entry name" value="Metallo-dependent phosphatases"/>
    <property type="match status" value="1"/>
</dbReference>
<keyword evidence="6" id="KW-1185">Reference proteome</keyword>
<feature type="region of interest" description="Disordered" evidence="2">
    <location>
        <begin position="735"/>
        <end position="789"/>
    </location>
</feature>
<dbReference type="SUPFAM" id="SSF55816">
    <property type="entry name" value="5'-nucleotidase (syn. UDP-sugar hydrolase), C-terminal domain"/>
    <property type="match status" value="1"/>
</dbReference>
<dbReference type="PANTHER" id="PTHR11575:SF24">
    <property type="entry name" value="5'-NUCLEOTIDASE"/>
    <property type="match status" value="1"/>
</dbReference>
<sequence>MASSLSRRLAGITATGATVLALIAVPVDHANSADAPSTLTLLNINDFHGRISPSIAMGLANTVQTERAASSGDSMLLSAGDNVGASLYASSVQKDKPTIDFLNALGLQATAVGNHEFDAGWDDLMNRIVPSSNYSQLGANVLTLDGAPALDPYYTYTTAEGVKVAVIGAVTTETPQLTDPSALSTIQFTDPVAAVNRYAEQLSDGNEANDEADLVIAEYHEGVNTSATATDAIINQTSGAVDVIFTGHTHEEYVIDAPVPGENRTRPVLQTGNYGDNLGKVVLNLSADGTVESYTAGLVPNMGAPSADQIATDPVLATANTIITDANAYATEQGSVVAGQITGPITTGYDPTTAAKGGFDMRDRESTMGHLVADMYLHAANSSGRTPADIGIVNPGGLRDELPAGLRTSLSAAAGTDVRVMDIVNVTPFANNLWTTELTGAQLRSVLEEQWQQTSAGEMATRPYLQLGFSSNVTYTYTGAPTAEGYATRGSNILDVFVNGTKVADSDTYTVAIPSFLLGGGDNFGTLSAGANAKDTALVDSDAFVSYFKEMGSVSPNYAKQAVQVQNLTESYDVNGALIFDLADLNVDSYGVPSLTELKVTVGGIEVGTATVAADGTASISLDMAGKGVPNGTHEVVLTDGTGVAGTVVRLSATFTGEQSVPPVVEPSPEPSEPVPSPEPSQPAPSDPAPSPEPSDPAPAEPTADPSATPAPTSEPTAFEYENCRAVWDDLDRPIKEGKPGFHPGLDSDGDGVGCETDPDYTNDSDDSGYSDSSGLYGSSGYGSNGSSQRLAHTGFTSIMIAAAGALAVFAGGAVLVANRRRKA</sequence>
<name>A0ABP9BY46_9MICC</name>
<accession>A0ABP9BY46</accession>
<dbReference type="Proteomes" id="UP001500187">
    <property type="component" value="Unassembled WGS sequence"/>
</dbReference>
<dbReference type="InterPro" id="IPR029052">
    <property type="entry name" value="Metallo-depent_PP-like"/>
</dbReference>
<evidence type="ECO:0000313" key="6">
    <source>
        <dbReference type="Proteomes" id="UP001500187"/>
    </source>
</evidence>
<dbReference type="InterPro" id="IPR008613">
    <property type="entry name" value="Excalibur_Ca-bd_domain"/>
</dbReference>
<dbReference type="PANTHER" id="PTHR11575">
    <property type="entry name" value="5'-NUCLEOTIDASE-RELATED"/>
    <property type="match status" value="1"/>
</dbReference>
<dbReference type="Pfam" id="PF05901">
    <property type="entry name" value="Excalibur"/>
    <property type="match status" value="1"/>
</dbReference>
<proteinExistence type="predicted"/>
<evidence type="ECO:0000256" key="2">
    <source>
        <dbReference type="SAM" id="MobiDB-lite"/>
    </source>
</evidence>
<evidence type="ECO:0000256" key="1">
    <source>
        <dbReference type="ARBA" id="ARBA00022729"/>
    </source>
</evidence>
<feature type="domain" description="Excalibur calcium-binding" evidence="4">
    <location>
        <begin position="720"/>
        <end position="756"/>
    </location>
</feature>
<dbReference type="PRINTS" id="PR01607">
    <property type="entry name" value="APYRASEFAMLY"/>
</dbReference>
<keyword evidence="3" id="KW-0812">Transmembrane</keyword>
<evidence type="ECO:0000256" key="3">
    <source>
        <dbReference type="SAM" id="Phobius"/>
    </source>
</evidence>
<gene>
    <name evidence="5" type="ORF">GCM10023352_21380</name>
</gene>
<feature type="compositionally biased region" description="Acidic residues" evidence="2">
    <location>
        <begin position="757"/>
        <end position="769"/>
    </location>
</feature>
<protein>
    <recommendedName>
        <fullName evidence="4">Excalibur calcium-binding domain-containing protein</fullName>
    </recommendedName>
</protein>
<keyword evidence="1" id="KW-0732">Signal</keyword>
<dbReference type="SMART" id="SM00894">
    <property type="entry name" value="Excalibur"/>
    <property type="match status" value="1"/>
</dbReference>
<keyword evidence="3" id="KW-0472">Membrane</keyword>
<dbReference type="RefSeq" id="WP_345447458.1">
    <property type="nucleotide sequence ID" value="NZ_BAABKP010000008.1"/>
</dbReference>